<comment type="caution">
    <text evidence="2">The sequence shown here is derived from an EMBL/GenBank/DDBJ whole genome shotgun (WGS) entry which is preliminary data.</text>
</comment>
<evidence type="ECO:0000313" key="3">
    <source>
        <dbReference type="Proteomes" id="UP001320972"/>
    </source>
</evidence>
<organism evidence="2 3">
    <name type="scientific">Natronoglomus mannanivorans</name>
    <dbReference type="NCBI Taxonomy" id="2979990"/>
    <lineage>
        <taxon>Archaea</taxon>
        <taxon>Methanobacteriati</taxon>
        <taxon>Methanobacteriota</taxon>
        <taxon>Stenosarchaea group</taxon>
        <taxon>Halobacteria</taxon>
        <taxon>Halobacteriales</taxon>
        <taxon>Natrialbaceae</taxon>
        <taxon>Natronoglomus</taxon>
    </lineage>
</organism>
<name>A0ABT2QHY1_9EURY</name>
<dbReference type="RefSeq" id="WP_338008592.1">
    <property type="nucleotide sequence ID" value="NZ_JAOPKB010000012.1"/>
</dbReference>
<feature type="compositionally biased region" description="Acidic residues" evidence="1">
    <location>
        <begin position="172"/>
        <end position="182"/>
    </location>
</feature>
<feature type="region of interest" description="Disordered" evidence="1">
    <location>
        <begin position="157"/>
        <end position="182"/>
    </location>
</feature>
<keyword evidence="3" id="KW-1185">Reference proteome</keyword>
<evidence type="ECO:0000313" key="2">
    <source>
        <dbReference type="EMBL" id="MCU4974514.1"/>
    </source>
</evidence>
<accession>A0ABT2QHY1</accession>
<gene>
    <name evidence="2" type="ORF">OB955_17480</name>
</gene>
<dbReference type="Proteomes" id="UP001320972">
    <property type="component" value="Unassembled WGS sequence"/>
</dbReference>
<dbReference type="EMBL" id="JAOPKB010000012">
    <property type="protein sequence ID" value="MCU4974514.1"/>
    <property type="molecule type" value="Genomic_DNA"/>
</dbReference>
<sequence length="182" mass="19835">MSIICLDGIVDIGTVTRRIPIDDCQPSQLLLSAKKLRGVLEWADPDEFAPDPVLVLPAADVPRIGATAVDTPYVVIDGHTRAFVAHCCGVDTLEIQVEDASDVERNALEIYAHCVEWCLEESITTPADLAGRVVSHETYLEEWVGRCHDLESVLCSEDEDERGSERGVEVGGDTDDEDGDVT</sequence>
<reference evidence="2 3" key="1">
    <citation type="submission" date="2022-09" db="EMBL/GenBank/DDBJ databases">
        <title>Enrichment on poylsaccharides allowed isolation of novel metabolic and taxonomic groups of Haloarchaea.</title>
        <authorList>
            <person name="Sorokin D.Y."/>
            <person name="Elcheninov A.G."/>
            <person name="Khizhniak T.V."/>
            <person name="Kolganova T.V."/>
            <person name="Kublanov I.V."/>
        </authorList>
    </citation>
    <scope>NUCLEOTIDE SEQUENCE [LARGE SCALE GENOMIC DNA]</scope>
    <source>
        <strain evidence="2 3">AArc-m2/3/4</strain>
    </source>
</reference>
<evidence type="ECO:0008006" key="4">
    <source>
        <dbReference type="Google" id="ProtNLM"/>
    </source>
</evidence>
<evidence type="ECO:0000256" key="1">
    <source>
        <dbReference type="SAM" id="MobiDB-lite"/>
    </source>
</evidence>
<proteinExistence type="predicted"/>
<protein>
    <recommendedName>
        <fullName evidence="4">ParB-like nuclease domain-containing protein</fullName>
    </recommendedName>
</protein>